<evidence type="ECO:0000313" key="1">
    <source>
        <dbReference type="EMBL" id="CAG7734346.1"/>
    </source>
</evidence>
<evidence type="ECO:0000313" key="2">
    <source>
        <dbReference type="Proteomes" id="UP000708208"/>
    </source>
</evidence>
<feature type="non-terminal residue" evidence="1">
    <location>
        <position position="1"/>
    </location>
</feature>
<gene>
    <name evidence="1" type="ORF">AFUS01_LOCUS22742</name>
</gene>
<reference evidence="1" key="1">
    <citation type="submission" date="2021-06" db="EMBL/GenBank/DDBJ databases">
        <authorList>
            <person name="Hodson N. C."/>
            <person name="Mongue J. A."/>
            <person name="Jaron S. K."/>
        </authorList>
    </citation>
    <scope>NUCLEOTIDE SEQUENCE</scope>
</reference>
<name>A0A8J2PEI1_9HEXA</name>
<keyword evidence="2" id="KW-1185">Reference proteome</keyword>
<sequence>MNVRTIQRTD</sequence>
<protein>
    <submittedName>
        <fullName evidence="1">Uncharacterized protein</fullName>
    </submittedName>
</protein>
<dbReference type="Proteomes" id="UP000708208">
    <property type="component" value="Unassembled WGS sequence"/>
</dbReference>
<proteinExistence type="predicted"/>
<dbReference type="EMBL" id="CAJVCH010267533">
    <property type="protein sequence ID" value="CAG7734346.1"/>
    <property type="molecule type" value="Genomic_DNA"/>
</dbReference>
<comment type="caution">
    <text evidence="1">The sequence shown here is derived from an EMBL/GenBank/DDBJ whole genome shotgun (WGS) entry which is preliminary data.</text>
</comment>
<accession>A0A8J2PEI1</accession>
<organism evidence="1 2">
    <name type="scientific">Allacma fusca</name>
    <dbReference type="NCBI Taxonomy" id="39272"/>
    <lineage>
        <taxon>Eukaryota</taxon>
        <taxon>Metazoa</taxon>
        <taxon>Ecdysozoa</taxon>
        <taxon>Arthropoda</taxon>
        <taxon>Hexapoda</taxon>
        <taxon>Collembola</taxon>
        <taxon>Symphypleona</taxon>
        <taxon>Sminthuridae</taxon>
        <taxon>Allacma</taxon>
    </lineage>
</organism>